<reference evidence="2 3" key="1">
    <citation type="submission" date="2019-04" db="EMBL/GenBank/DDBJ databases">
        <title>Genome sequence of strain 7209-2.</title>
        <authorList>
            <person name="Gao J."/>
            <person name="Sun J."/>
        </authorList>
    </citation>
    <scope>NUCLEOTIDE SEQUENCE [LARGE SCALE GENOMIC DNA]</scope>
    <source>
        <strain evidence="2 3">7209-2</strain>
    </source>
</reference>
<gene>
    <name evidence="2" type="ORF">E9677_12610</name>
</gene>
<evidence type="ECO:0000313" key="2">
    <source>
        <dbReference type="EMBL" id="THV13745.1"/>
    </source>
</evidence>
<proteinExistence type="predicted"/>
<protein>
    <recommendedName>
        <fullName evidence="4">Helix-turn-helix domain-containing protein</fullName>
    </recommendedName>
</protein>
<dbReference type="SUPFAM" id="SSF46785">
    <property type="entry name" value="Winged helix' DNA-binding domain"/>
    <property type="match status" value="1"/>
</dbReference>
<dbReference type="EMBL" id="STGT01000003">
    <property type="protein sequence ID" value="THV13745.1"/>
    <property type="molecule type" value="Genomic_DNA"/>
</dbReference>
<feature type="compositionally biased region" description="Basic and acidic residues" evidence="1">
    <location>
        <begin position="160"/>
        <end position="172"/>
    </location>
</feature>
<evidence type="ECO:0008006" key="4">
    <source>
        <dbReference type="Google" id="ProtNLM"/>
    </source>
</evidence>
<dbReference type="RefSeq" id="WP_136558453.1">
    <property type="nucleotide sequence ID" value="NZ_STGT01000003.1"/>
</dbReference>
<evidence type="ECO:0000313" key="3">
    <source>
        <dbReference type="Proteomes" id="UP000309667"/>
    </source>
</evidence>
<dbReference type="InterPro" id="IPR036390">
    <property type="entry name" value="WH_DNA-bd_sf"/>
</dbReference>
<name>A0ABY2QWA6_9HYPH</name>
<accession>A0ABY2QWA6</accession>
<sequence length="408" mass="45665">MTPRLSIIPGWVILHSALRGKDLQVLCTLGLNANRRHGWTRRSQVKIAEQLGCARSTVQASIARLVEIGAVERREVISDNGRDSAHWYRVVYDAPPPEGYDFDAYLDDEDKEYGPIGEASEIDPPAGVPAPPAGPESAPPADPRPAPMLNTSCLTPPAEQARERATRELSGEEKRKIERSFRKWWPMWPTMISDGEGNARQAWFALSDEEREACLAKTPAYVAAVKGLGRTKFCAASTYLADRMWERLDDPKSDVAPPSLFNPFSRAWMALRLSELSKPMRREGWPALSQFQTAQSRDADMARQIQRERMARYGWPKVTDMHEKAGRRVGSLVPGPLVGISEGFVKMHRDSDELAAWKAMHERMGWPWLPEPTPEWLWLPEGETEAAMAELQAKLNEATGRGISDDAA</sequence>
<evidence type="ECO:0000256" key="1">
    <source>
        <dbReference type="SAM" id="MobiDB-lite"/>
    </source>
</evidence>
<organism evidence="2 3">
    <name type="scientific">Rhizobium rhizophilum</name>
    <dbReference type="NCBI Taxonomy" id="1850373"/>
    <lineage>
        <taxon>Bacteria</taxon>
        <taxon>Pseudomonadati</taxon>
        <taxon>Pseudomonadota</taxon>
        <taxon>Alphaproteobacteria</taxon>
        <taxon>Hyphomicrobiales</taxon>
        <taxon>Rhizobiaceae</taxon>
        <taxon>Rhizobium/Agrobacterium group</taxon>
        <taxon>Rhizobium</taxon>
    </lineage>
</organism>
<feature type="region of interest" description="Disordered" evidence="1">
    <location>
        <begin position="113"/>
        <end position="172"/>
    </location>
</feature>
<comment type="caution">
    <text evidence="2">The sequence shown here is derived from an EMBL/GenBank/DDBJ whole genome shotgun (WGS) entry which is preliminary data.</text>
</comment>
<feature type="compositionally biased region" description="Pro residues" evidence="1">
    <location>
        <begin position="126"/>
        <end position="146"/>
    </location>
</feature>
<keyword evidence="3" id="KW-1185">Reference proteome</keyword>
<dbReference type="Proteomes" id="UP000309667">
    <property type="component" value="Unassembled WGS sequence"/>
</dbReference>